<evidence type="ECO:0000313" key="2">
    <source>
        <dbReference type="EMBL" id="CAA9582218.1"/>
    </source>
</evidence>
<feature type="non-terminal residue" evidence="2">
    <location>
        <position position="1"/>
    </location>
</feature>
<sequence>DPRWFGGALVRAGRPDTDQRVGNDDRARRAVRAHDASPDLRARQSDGWL</sequence>
<name>A0A6J4VMD6_9BACT</name>
<organism evidence="2">
    <name type="scientific">uncultured Thermomicrobiales bacterium</name>
    <dbReference type="NCBI Taxonomy" id="1645740"/>
    <lineage>
        <taxon>Bacteria</taxon>
        <taxon>Pseudomonadati</taxon>
        <taxon>Thermomicrobiota</taxon>
        <taxon>Thermomicrobia</taxon>
        <taxon>Thermomicrobiales</taxon>
        <taxon>environmental samples</taxon>
    </lineage>
</organism>
<evidence type="ECO:0000256" key="1">
    <source>
        <dbReference type="SAM" id="MobiDB-lite"/>
    </source>
</evidence>
<feature type="region of interest" description="Disordered" evidence="1">
    <location>
        <begin position="1"/>
        <end position="49"/>
    </location>
</feature>
<dbReference type="AlphaFoldDB" id="A0A6J4VMD6"/>
<protein>
    <submittedName>
        <fullName evidence="2">Uncharacterized protein</fullName>
    </submittedName>
</protein>
<proteinExistence type="predicted"/>
<gene>
    <name evidence="2" type="ORF">AVDCRST_MAG18-3308</name>
</gene>
<feature type="non-terminal residue" evidence="2">
    <location>
        <position position="49"/>
    </location>
</feature>
<reference evidence="2" key="1">
    <citation type="submission" date="2020-02" db="EMBL/GenBank/DDBJ databases">
        <authorList>
            <person name="Meier V. D."/>
        </authorList>
    </citation>
    <scope>NUCLEOTIDE SEQUENCE</scope>
    <source>
        <strain evidence="2">AVDCRST_MAG18</strain>
    </source>
</reference>
<feature type="compositionally biased region" description="Basic and acidic residues" evidence="1">
    <location>
        <begin position="13"/>
        <end position="49"/>
    </location>
</feature>
<accession>A0A6J4VMD6</accession>
<dbReference type="EMBL" id="CADCWN010000249">
    <property type="protein sequence ID" value="CAA9582218.1"/>
    <property type="molecule type" value="Genomic_DNA"/>
</dbReference>